<accession>A0ABQ8YN97</accession>
<sequence>MFIDNLEYSWRLKDQTIFLIALFPAKTQINNILKQLPLIQDLDKLKNGLFLGGKKIQAVVSCFVGDTRESFPAKGRLQPGALNSCSICKAKLGDLNYSNPNFQHEKRDKNETKMIQKKMIESYNDKNFNLYTLRGIKEKETETGVKFQQDNIWIHELELDPTSTSHFPICWFHLLLEGLIKNIFKIMCSSMRVTFLNLANQRYKKIKLPKGFKRINNPFGTNHLTSIDVQILIQFCSLCVADLVEKKILISSI</sequence>
<reference evidence="1" key="1">
    <citation type="submission" date="2022-08" db="EMBL/GenBank/DDBJ databases">
        <title>Novel sulfate-reducing endosymbionts in the free-living metamonad Anaeramoeba.</title>
        <authorList>
            <person name="Jerlstrom-Hultqvist J."/>
            <person name="Cepicka I."/>
            <person name="Gallot-Lavallee L."/>
            <person name="Salas-Leiva D."/>
            <person name="Curtis B.A."/>
            <person name="Zahonova K."/>
            <person name="Pipaliya S."/>
            <person name="Dacks J."/>
            <person name="Roger A.J."/>
        </authorList>
    </citation>
    <scope>NUCLEOTIDE SEQUENCE</scope>
    <source>
        <strain evidence="1">Schooner1</strain>
    </source>
</reference>
<gene>
    <name evidence="1" type="ORF">M0813_19842</name>
</gene>
<dbReference type="EMBL" id="JAOAOG010000140">
    <property type="protein sequence ID" value="KAJ6246082.1"/>
    <property type="molecule type" value="Genomic_DNA"/>
</dbReference>
<organism evidence="1 2">
    <name type="scientific">Anaeramoeba flamelloides</name>
    <dbReference type="NCBI Taxonomy" id="1746091"/>
    <lineage>
        <taxon>Eukaryota</taxon>
        <taxon>Metamonada</taxon>
        <taxon>Anaeramoebidae</taxon>
        <taxon>Anaeramoeba</taxon>
    </lineage>
</organism>
<protein>
    <submittedName>
        <fullName evidence="1">Uncharacterized protein</fullName>
    </submittedName>
</protein>
<evidence type="ECO:0000313" key="2">
    <source>
        <dbReference type="Proteomes" id="UP001150062"/>
    </source>
</evidence>
<comment type="caution">
    <text evidence="1">The sequence shown here is derived from an EMBL/GenBank/DDBJ whole genome shotgun (WGS) entry which is preliminary data.</text>
</comment>
<evidence type="ECO:0000313" key="1">
    <source>
        <dbReference type="EMBL" id="KAJ6246082.1"/>
    </source>
</evidence>
<dbReference type="Proteomes" id="UP001150062">
    <property type="component" value="Unassembled WGS sequence"/>
</dbReference>
<proteinExistence type="predicted"/>
<name>A0ABQ8YN97_9EUKA</name>
<keyword evidence="2" id="KW-1185">Reference proteome</keyword>